<feature type="transmembrane region" description="Helical" evidence="2">
    <location>
        <begin position="224"/>
        <end position="245"/>
    </location>
</feature>
<reference evidence="5" key="1">
    <citation type="journal article" date="2019" name="Nat. Commun.">
        <title>The genome of broomcorn millet.</title>
        <authorList>
            <person name="Zou C."/>
            <person name="Miki D."/>
            <person name="Li D."/>
            <person name="Tang Q."/>
            <person name="Xiao L."/>
            <person name="Rajput S."/>
            <person name="Deng P."/>
            <person name="Jia W."/>
            <person name="Huang R."/>
            <person name="Zhang M."/>
            <person name="Sun Y."/>
            <person name="Hu J."/>
            <person name="Fu X."/>
            <person name="Schnable P.S."/>
            <person name="Li F."/>
            <person name="Zhang H."/>
            <person name="Feng B."/>
            <person name="Zhu X."/>
            <person name="Liu R."/>
            <person name="Schnable J.C."/>
            <person name="Zhu J.-K."/>
            <person name="Zhang H."/>
        </authorList>
    </citation>
    <scope>NUCLEOTIDE SEQUENCE [LARGE SCALE GENOMIC DNA]</scope>
</reference>
<dbReference type="Proteomes" id="UP000275267">
    <property type="component" value="Unassembled WGS sequence"/>
</dbReference>
<dbReference type="InterPro" id="IPR036869">
    <property type="entry name" value="J_dom_sf"/>
</dbReference>
<evidence type="ECO:0000259" key="3">
    <source>
        <dbReference type="PROSITE" id="PS50076"/>
    </source>
</evidence>
<keyword evidence="2" id="KW-0812">Transmembrane</keyword>
<feature type="compositionally biased region" description="Basic residues" evidence="1">
    <location>
        <begin position="100"/>
        <end position="114"/>
    </location>
</feature>
<feature type="compositionally biased region" description="Polar residues" evidence="1">
    <location>
        <begin position="1"/>
        <end position="23"/>
    </location>
</feature>
<dbReference type="EMBL" id="PQIB02000001">
    <property type="protein sequence ID" value="RLN42244.1"/>
    <property type="molecule type" value="Genomic_DNA"/>
</dbReference>
<comment type="caution">
    <text evidence="4">The sequence shown here is derived from an EMBL/GenBank/DDBJ whole genome shotgun (WGS) entry which is preliminary data.</text>
</comment>
<feature type="region of interest" description="Disordered" evidence="1">
    <location>
        <begin position="652"/>
        <end position="686"/>
    </location>
</feature>
<name>A0A3L6TTP9_PANMI</name>
<dbReference type="InterPro" id="IPR018253">
    <property type="entry name" value="DnaJ_domain_CS"/>
</dbReference>
<dbReference type="InterPro" id="IPR001623">
    <property type="entry name" value="DnaJ_domain"/>
</dbReference>
<dbReference type="OrthoDB" id="1507364at2759"/>
<dbReference type="SMART" id="SM00271">
    <property type="entry name" value="DnaJ"/>
    <property type="match status" value="1"/>
</dbReference>
<keyword evidence="2" id="KW-1133">Transmembrane helix</keyword>
<evidence type="ECO:0000256" key="1">
    <source>
        <dbReference type="SAM" id="MobiDB-lite"/>
    </source>
</evidence>
<dbReference type="InterPro" id="IPR032843">
    <property type="entry name" value="Jiv"/>
</dbReference>
<feature type="transmembrane region" description="Helical" evidence="2">
    <location>
        <begin position="309"/>
        <end position="326"/>
    </location>
</feature>
<organism evidence="4 5">
    <name type="scientific">Panicum miliaceum</name>
    <name type="common">Proso millet</name>
    <name type="synonym">Broomcorn millet</name>
    <dbReference type="NCBI Taxonomy" id="4540"/>
    <lineage>
        <taxon>Eukaryota</taxon>
        <taxon>Viridiplantae</taxon>
        <taxon>Streptophyta</taxon>
        <taxon>Embryophyta</taxon>
        <taxon>Tracheophyta</taxon>
        <taxon>Spermatophyta</taxon>
        <taxon>Magnoliopsida</taxon>
        <taxon>Liliopsida</taxon>
        <taxon>Poales</taxon>
        <taxon>Poaceae</taxon>
        <taxon>PACMAD clade</taxon>
        <taxon>Panicoideae</taxon>
        <taxon>Panicodae</taxon>
        <taxon>Paniceae</taxon>
        <taxon>Panicinae</taxon>
        <taxon>Panicum</taxon>
        <taxon>Panicum sect. Panicum</taxon>
    </lineage>
</organism>
<proteinExistence type="predicted"/>
<feature type="region of interest" description="Disordered" evidence="1">
    <location>
        <begin position="355"/>
        <end position="412"/>
    </location>
</feature>
<feature type="compositionally biased region" description="Polar residues" evidence="1">
    <location>
        <begin position="37"/>
        <end position="46"/>
    </location>
</feature>
<dbReference type="GO" id="GO:0005783">
    <property type="term" value="C:endoplasmic reticulum"/>
    <property type="evidence" value="ECO:0007669"/>
    <property type="project" value="UniProtKB-ARBA"/>
</dbReference>
<feature type="transmembrane region" description="Helical" evidence="2">
    <location>
        <begin position="189"/>
        <end position="212"/>
    </location>
</feature>
<evidence type="ECO:0000313" key="4">
    <source>
        <dbReference type="EMBL" id="RLN42244.1"/>
    </source>
</evidence>
<evidence type="ECO:0000313" key="5">
    <source>
        <dbReference type="Proteomes" id="UP000275267"/>
    </source>
</evidence>
<feature type="transmembrane region" description="Helical" evidence="2">
    <location>
        <begin position="280"/>
        <end position="304"/>
    </location>
</feature>
<feature type="transmembrane region" description="Helical" evidence="2">
    <location>
        <begin position="252"/>
        <end position="274"/>
    </location>
</feature>
<dbReference type="PRINTS" id="PR00625">
    <property type="entry name" value="JDOMAIN"/>
</dbReference>
<dbReference type="AlphaFoldDB" id="A0A3L6TTP9"/>
<dbReference type="PANTHER" id="PTHR45270:SF4">
    <property type="entry name" value="CHAPERONE DNAJ-DOMAIN SUPERFAMILY PROTEIN"/>
    <property type="match status" value="1"/>
</dbReference>
<dbReference type="STRING" id="4540.A0A3L6TTP9"/>
<feature type="domain" description="J" evidence="3">
    <location>
        <begin position="425"/>
        <end position="492"/>
    </location>
</feature>
<dbReference type="PROSITE" id="PS00636">
    <property type="entry name" value="DNAJ_1"/>
    <property type="match status" value="1"/>
</dbReference>
<dbReference type="Pfam" id="PF00226">
    <property type="entry name" value="DnaJ"/>
    <property type="match status" value="1"/>
</dbReference>
<keyword evidence="2" id="KW-0472">Membrane</keyword>
<protein>
    <recommendedName>
        <fullName evidence="3">J domain-containing protein</fullName>
    </recommendedName>
</protein>
<feature type="region of interest" description="Disordered" evidence="1">
    <location>
        <begin position="1"/>
        <end position="116"/>
    </location>
</feature>
<gene>
    <name evidence="4" type="ORF">C2845_PM01G25110</name>
</gene>
<sequence>MARKGNQSKSGPNHASPNWQSTADGDILDTPERGSMDSGNPSSHVQGRSKGSEGSSEKKGRSSKKNSRINSMSSLGKQPQMDTNWDISSSEENELPSRGSKNRRGNKKPSRRGFGKSFSIEQTSLPGWAESVLEKTRCMACMASSIFRASMMYLVEEGNRFIDRKRPTINTYMAIVNKGRAYVLSKMEYVYPIVRAWMLNAGKLMLLLLTVWLDCNVRGFDSLLRLGTNSLLAVLWCSMLSIFAMIGIKKMLIFMVIAASAVAFIGLGFAILLISVLAVVILWFYGSFWTTSAVIVLGGASFFLKRKQIALLVACLYSMYCARSYVGWLGLLLSLNLSFFSSDVLVQFLKNKVDNKKSTGSSRSSEQSSGRSGNIFEEFKPSADGTSQAGYARASDRNPGDPSTSGSEKELTSEDEVARLLNCTDHYSALGFCRYENIDVSSLKREYKKKAMLVHPDKNMGNDKAADAFKKLQNAYEVLLDSLKRKTYDDELRREELLNYFRRFQNVSQKKGKIHCSSDWRDFFDSTRMEETDCKDFHQAKDGDGWVEQSFQPVLFGMLQKPELPHAYVCAESYIFDVTEWFDCQGMRCPANTHKPSFHVNASIAKQSSGKGSFSAQRGGKVPNGTNMDGELNGEEFFEWFQNAVNSGMFETTFSAQGDPTSPGGGSNAKGGGSSSSSSSRKKRKGKKQWSCNMSCIILALSAILPEYYWNRAAYLTRTQENQFDLSGTS</sequence>
<dbReference type="CDD" id="cd06257">
    <property type="entry name" value="DnaJ"/>
    <property type="match status" value="1"/>
</dbReference>
<dbReference type="Pfam" id="PF14901">
    <property type="entry name" value="Jiv90"/>
    <property type="match status" value="1"/>
</dbReference>
<feature type="compositionally biased region" description="Polar residues" evidence="1">
    <location>
        <begin position="75"/>
        <end position="88"/>
    </location>
</feature>
<accession>A0A3L6TTP9</accession>
<feature type="compositionally biased region" description="Low complexity" evidence="1">
    <location>
        <begin position="358"/>
        <end position="373"/>
    </location>
</feature>
<feature type="compositionally biased region" description="Gly residues" evidence="1">
    <location>
        <begin position="663"/>
        <end position="674"/>
    </location>
</feature>
<dbReference type="PROSITE" id="PS50076">
    <property type="entry name" value="DNAJ_2"/>
    <property type="match status" value="1"/>
</dbReference>
<dbReference type="Gene3D" id="1.10.287.110">
    <property type="entry name" value="DnaJ domain"/>
    <property type="match status" value="1"/>
</dbReference>
<dbReference type="PANTHER" id="PTHR45270">
    <property type="entry name" value="OS03G0832900 PROTEIN"/>
    <property type="match status" value="1"/>
</dbReference>
<dbReference type="SUPFAM" id="SSF46565">
    <property type="entry name" value="Chaperone J-domain"/>
    <property type="match status" value="1"/>
</dbReference>
<keyword evidence="5" id="KW-1185">Reference proteome</keyword>
<evidence type="ECO:0000256" key="2">
    <source>
        <dbReference type="SAM" id="Phobius"/>
    </source>
</evidence>